<dbReference type="PANTHER" id="PTHR31672">
    <property type="entry name" value="BNACNNG10540D PROTEIN"/>
    <property type="match status" value="1"/>
</dbReference>
<gene>
    <name evidence="2" type="ORF">MIMGU_mgv1a007630mg</name>
</gene>
<dbReference type="InterPro" id="IPR050796">
    <property type="entry name" value="SCF_F-box_component"/>
</dbReference>
<dbReference type="AlphaFoldDB" id="A0A022Q6M0"/>
<dbReference type="eggNOG" id="ENOG502QS4I">
    <property type="taxonomic scope" value="Eukaryota"/>
</dbReference>
<protein>
    <recommendedName>
        <fullName evidence="1">F-box domain-containing protein</fullName>
    </recommendedName>
</protein>
<dbReference type="InterPro" id="IPR017451">
    <property type="entry name" value="F-box-assoc_interact_dom"/>
</dbReference>
<reference evidence="2 3" key="1">
    <citation type="journal article" date="2013" name="Proc. Natl. Acad. Sci. U.S.A.">
        <title>Fine-scale variation in meiotic recombination in Mimulus inferred from population shotgun sequencing.</title>
        <authorList>
            <person name="Hellsten U."/>
            <person name="Wright K.M."/>
            <person name="Jenkins J."/>
            <person name="Shu S."/>
            <person name="Yuan Y."/>
            <person name="Wessler S.R."/>
            <person name="Schmutz J."/>
            <person name="Willis J.H."/>
            <person name="Rokhsar D.S."/>
        </authorList>
    </citation>
    <scope>NUCLEOTIDE SEQUENCE [LARGE SCALE GENOMIC DNA]</scope>
    <source>
        <strain evidence="3">cv. DUN x IM62</strain>
    </source>
</reference>
<dbReference type="PROSITE" id="PS50181">
    <property type="entry name" value="FBOX"/>
    <property type="match status" value="1"/>
</dbReference>
<feature type="domain" description="F-box" evidence="1">
    <location>
        <begin position="12"/>
        <end position="58"/>
    </location>
</feature>
<evidence type="ECO:0000313" key="2">
    <source>
        <dbReference type="EMBL" id="EYU22873.1"/>
    </source>
</evidence>
<sequence length="401" mass="46081">MKPSEKNPKMNPEFFKNLPSEIIIEILSRLPIRSIAICKCVCKSSQYLLQTREFVDSHLSKSVPGLVTCYEFYEYKVFEFGDELDLKGEYKPVTELDCENSISPSVIKGSVNGLLLLHPDVSKYHDLFISNPINRDYIDIQNKGMHNHHYFDGLVSYGFGVSEVSGEYKVVRIVQKCVRHSSTNEVRRITKSICHVYTLGTRKWRKIEPCGLMGNKDYSIGAFLNGSLHWFVEDFKGSYSILCFDLEEETFSTFSLPSLLTDRETGLQVLVALGDYLCISDSAYQEEVAFWLMKEYGDESSWTKEFVIRKSPDFVCAYGQYAELVIPIKVFENGDVLVTWQDLKMFYYSNETKTTKRMDAFGRFDGLTPMYAMPFTPSFLSLEKSFPAEDVTSFSSFDYPF</sequence>
<dbReference type="InterPro" id="IPR036047">
    <property type="entry name" value="F-box-like_dom_sf"/>
</dbReference>
<dbReference type="InterPro" id="IPR013187">
    <property type="entry name" value="F-box-assoc_dom_typ3"/>
</dbReference>
<dbReference type="KEGG" id="egt:105974406"/>
<evidence type="ECO:0000313" key="3">
    <source>
        <dbReference type="Proteomes" id="UP000030748"/>
    </source>
</evidence>
<dbReference type="Pfam" id="PF08268">
    <property type="entry name" value="FBA_3"/>
    <property type="match status" value="1"/>
</dbReference>
<dbReference type="STRING" id="4155.A0A022Q6M0"/>
<organism evidence="2 3">
    <name type="scientific">Erythranthe guttata</name>
    <name type="common">Yellow monkey flower</name>
    <name type="synonym">Mimulus guttatus</name>
    <dbReference type="NCBI Taxonomy" id="4155"/>
    <lineage>
        <taxon>Eukaryota</taxon>
        <taxon>Viridiplantae</taxon>
        <taxon>Streptophyta</taxon>
        <taxon>Embryophyta</taxon>
        <taxon>Tracheophyta</taxon>
        <taxon>Spermatophyta</taxon>
        <taxon>Magnoliopsida</taxon>
        <taxon>eudicotyledons</taxon>
        <taxon>Gunneridae</taxon>
        <taxon>Pentapetalae</taxon>
        <taxon>asterids</taxon>
        <taxon>lamiids</taxon>
        <taxon>Lamiales</taxon>
        <taxon>Phrymaceae</taxon>
        <taxon>Erythranthe</taxon>
    </lineage>
</organism>
<dbReference type="SMART" id="SM00256">
    <property type="entry name" value="FBOX"/>
    <property type="match status" value="1"/>
</dbReference>
<keyword evidence="3" id="KW-1185">Reference proteome</keyword>
<name>A0A022Q6M0_ERYGU</name>
<dbReference type="PANTHER" id="PTHR31672:SF13">
    <property type="entry name" value="F-BOX PROTEIN CPR30-LIKE"/>
    <property type="match status" value="1"/>
</dbReference>
<dbReference type="Pfam" id="PF00646">
    <property type="entry name" value="F-box"/>
    <property type="match status" value="1"/>
</dbReference>
<dbReference type="Proteomes" id="UP000030748">
    <property type="component" value="Unassembled WGS sequence"/>
</dbReference>
<dbReference type="NCBIfam" id="TIGR01640">
    <property type="entry name" value="F_box_assoc_1"/>
    <property type="match status" value="1"/>
</dbReference>
<dbReference type="SUPFAM" id="SSF81383">
    <property type="entry name" value="F-box domain"/>
    <property type="match status" value="1"/>
</dbReference>
<proteinExistence type="predicted"/>
<dbReference type="OrthoDB" id="610337at2759"/>
<evidence type="ECO:0000259" key="1">
    <source>
        <dbReference type="PROSITE" id="PS50181"/>
    </source>
</evidence>
<dbReference type="EMBL" id="KI632191">
    <property type="protein sequence ID" value="EYU22873.1"/>
    <property type="molecule type" value="Genomic_DNA"/>
</dbReference>
<dbReference type="InterPro" id="IPR001810">
    <property type="entry name" value="F-box_dom"/>
</dbReference>
<dbReference type="PhylomeDB" id="A0A022Q6M0"/>
<accession>A0A022Q6M0</accession>
<dbReference type="OMA" id="TELDCEN"/>
<dbReference type="Gene3D" id="1.20.1280.50">
    <property type="match status" value="1"/>
</dbReference>